<evidence type="ECO:0000313" key="1">
    <source>
        <dbReference type="EMBL" id="EPX84472.1"/>
    </source>
</evidence>
<dbReference type="STRING" id="1123069.ruthe_02152"/>
<dbReference type="HOGENOM" id="CLU_1926031_0_0_5"/>
<accession>S9QXY9</accession>
<organism evidence="1 2">
    <name type="scientific">Rubellimicrobium thermophilum DSM 16684</name>
    <dbReference type="NCBI Taxonomy" id="1123069"/>
    <lineage>
        <taxon>Bacteria</taxon>
        <taxon>Pseudomonadati</taxon>
        <taxon>Pseudomonadota</taxon>
        <taxon>Alphaproteobacteria</taxon>
        <taxon>Rhodobacterales</taxon>
        <taxon>Roseobacteraceae</taxon>
        <taxon>Rubellimicrobium</taxon>
    </lineage>
</organism>
<comment type="caution">
    <text evidence="1">The sequence shown here is derived from an EMBL/GenBank/DDBJ whole genome shotgun (WGS) entry which is preliminary data.</text>
</comment>
<dbReference type="Proteomes" id="UP000015346">
    <property type="component" value="Unassembled WGS sequence"/>
</dbReference>
<sequence>MAAFGIVRVRADGPADLATGITGLALHEGSGTVRLYAVTGSQGGILARDVLRDLAPAGLTAHPRPAGRPSEADTAVIELGGRKALASWGLGQGATLSWIDNTGALSQPAALALGTDTLTTLAALSLGGGAT</sequence>
<gene>
    <name evidence="1" type="ORF">ruthe_02152</name>
</gene>
<dbReference type="EMBL" id="AOLV01000024">
    <property type="protein sequence ID" value="EPX84472.1"/>
    <property type="molecule type" value="Genomic_DNA"/>
</dbReference>
<evidence type="ECO:0000313" key="2">
    <source>
        <dbReference type="Proteomes" id="UP000015346"/>
    </source>
</evidence>
<name>S9QXY9_9RHOB</name>
<dbReference type="AlphaFoldDB" id="S9QXY9"/>
<keyword evidence="2" id="KW-1185">Reference proteome</keyword>
<proteinExistence type="predicted"/>
<dbReference type="RefSeq" id="WP_021098235.1">
    <property type="nucleotide sequence ID" value="NZ_KE557322.1"/>
</dbReference>
<protein>
    <submittedName>
        <fullName evidence="1">Uncharacterized protein</fullName>
    </submittedName>
</protein>
<reference evidence="1 2" key="1">
    <citation type="journal article" date="2013" name="Stand. Genomic Sci.">
        <title>Genome sequence of the reddish-pigmented Rubellimicrobium thermophilum type strain (DSM 16684(T)), a member of the Roseobacter clade.</title>
        <authorList>
            <person name="Fiebig A."/>
            <person name="Riedel T."/>
            <person name="Gronow S."/>
            <person name="Petersen J."/>
            <person name="Klenk H.P."/>
            <person name="Goker M."/>
        </authorList>
    </citation>
    <scope>NUCLEOTIDE SEQUENCE [LARGE SCALE GENOMIC DNA]</scope>
    <source>
        <strain evidence="1 2">DSM 16684</strain>
    </source>
</reference>